<feature type="transmembrane region" description="Helical" evidence="1">
    <location>
        <begin position="157"/>
        <end position="179"/>
    </location>
</feature>
<evidence type="ECO:0000313" key="4">
    <source>
        <dbReference type="Proteomes" id="UP001553161"/>
    </source>
</evidence>
<keyword evidence="4" id="KW-1185">Reference proteome</keyword>
<dbReference type="RefSeq" id="WP_366190551.1">
    <property type="nucleotide sequence ID" value="NZ_JBFBVU010000001.1"/>
</dbReference>
<dbReference type="EMBL" id="JBFBVU010000001">
    <property type="protein sequence ID" value="MEV8465210.1"/>
    <property type="molecule type" value="Genomic_DNA"/>
</dbReference>
<keyword evidence="1" id="KW-0812">Transmembrane</keyword>
<evidence type="ECO:0000259" key="2">
    <source>
        <dbReference type="Pfam" id="PF09835"/>
    </source>
</evidence>
<feature type="transmembrane region" description="Helical" evidence="1">
    <location>
        <begin position="45"/>
        <end position="75"/>
    </location>
</feature>
<dbReference type="PANTHER" id="PTHR40547:SF1">
    <property type="entry name" value="SLL0298 PROTEIN"/>
    <property type="match status" value="1"/>
</dbReference>
<name>A0ABV3L276_9RHOB</name>
<protein>
    <submittedName>
        <fullName evidence="3">DUF2062 domain-containing protein</fullName>
    </submittedName>
</protein>
<gene>
    <name evidence="3" type="ORF">AB0T83_00260</name>
</gene>
<feature type="domain" description="DUF2062" evidence="2">
    <location>
        <begin position="26"/>
        <end position="191"/>
    </location>
</feature>
<accession>A0ABV3L276</accession>
<evidence type="ECO:0000313" key="3">
    <source>
        <dbReference type="EMBL" id="MEV8465210.1"/>
    </source>
</evidence>
<reference evidence="3 4" key="1">
    <citation type="submission" date="2024-07" db="EMBL/GenBank/DDBJ databases">
        <authorList>
            <person name="Kang M."/>
        </authorList>
    </citation>
    <scope>NUCLEOTIDE SEQUENCE [LARGE SCALE GENOMIC DNA]</scope>
    <source>
        <strain evidence="3 4">DFM31</strain>
    </source>
</reference>
<proteinExistence type="predicted"/>
<keyword evidence="1" id="KW-0472">Membrane</keyword>
<comment type="caution">
    <text evidence="3">The sequence shown here is derived from an EMBL/GenBank/DDBJ whole genome shotgun (WGS) entry which is preliminary data.</text>
</comment>
<organism evidence="3 4">
    <name type="scientific">Meridianimarinicoccus marinus</name>
    <dbReference type="NCBI Taxonomy" id="3231483"/>
    <lineage>
        <taxon>Bacteria</taxon>
        <taxon>Pseudomonadati</taxon>
        <taxon>Pseudomonadota</taxon>
        <taxon>Alphaproteobacteria</taxon>
        <taxon>Rhodobacterales</taxon>
        <taxon>Paracoccaceae</taxon>
        <taxon>Meridianimarinicoccus</taxon>
    </lineage>
</organism>
<dbReference type="Pfam" id="PF09835">
    <property type="entry name" value="DUF2062"/>
    <property type="match status" value="1"/>
</dbReference>
<dbReference type="PANTHER" id="PTHR40547">
    <property type="entry name" value="SLL0298 PROTEIN"/>
    <property type="match status" value="1"/>
</dbReference>
<dbReference type="Proteomes" id="UP001553161">
    <property type="component" value="Unassembled WGS sequence"/>
</dbReference>
<keyword evidence="1" id="KW-1133">Transmembrane helix</keyword>
<evidence type="ECO:0000256" key="1">
    <source>
        <dbReference type="SAM" id="Phobius"/>
    </source>
</evidence>
<dbReference type="InterPro" id="IPR018639">
    <property type="entry name" value="DUF2062"/>
</dbReference>
<sequence length="202" mass="22746">MFKRRNKRSIWRIAQDSVYPRGGWSRAISYISHRLRRLPDPPARIARGIAAGVFVTFTPFFGLHMFIAAGLAYLLRANVLAALLSTFVGNPLTFPLIAALSIETGELIFGSETRVPLPQVLKTFSRAFSELWTNLRLSVTGGEPHWDRLMLFFEGVFLPYLVGGLIPGLVAALLAYFLSRPVIAAYQKRRARRVYGVPRRQL</sequence>